<keyword evidence="1" id="KW-0812">Transmembrane</keyword>
<feature type="transmembrane region" description="Helical" evidence="1">
    <location>
        <begin position="7"/>
        <end position="30"/>
    </location>
</feature>
<name>A0A6J4NXA1_9ACTN</name>
<dbReference type="EMBL" id="CADCUZ010000014">
    <property type="protein sequence ID" value="CAA9395059.1"/>
    <property type="molecule type" value="Genomic_DNA"/>
</dbReference>
<feature type="transmembrane region" description="Helical" evidence="1">
    <location>
        <begin position="162"/>
        <end position="179"/>
    </location>
</feature>
<accession>A0A6J4NXA1</accession>
<sequence length="194" mass="20697">MRNTRRLLTAATVVMSFFLVTTSFITVVLIPAREFEDGGGANGRALSYLAHEQLGGAFGTVYDISTIAILAFAGASAMAGLLNVVPRYLPRYGKAPEWGRTVRPLVLVFTAVAFAVTLAFRADVDTHGSAYATGVLVIITSAALVVALSCLWTRYSPKGTPFFGLVTLIFAYTTVANIIERPDGIRSPCSSSPR</sequence>
<keyword evidence="1" id="KW-1133">Transmembrane helix</keyword>
<feature type="transmembrane region" description="Helical" evidence="1">
    <location>
        <begin position="105"/>
        <end position="122"/>
    </location>
</feature>
<feature type="transmembrane region" description="Helical" evidence="1">
    <location>
        <begin position="128"/>
        <end position="150"/>
    </location>
</feature>
<feature type="transmembrane region" description="Helical" evidence="1">
    <location>
        <begin position="64"/>
        <end position="85"/>
    </location>
</feature>
<evidence type="ECO:0000313" key="2">
    <source>
        <dbReference type="EMBL" id="CAA9395059.1"/>
    </source>
</evidence>
<protein>
    <submittedName>
        <fullName evidence="2">Uncharacterized protein</fullName>
    </submittedName>
</protein>
<proteinExistence type="predicted"/>
<organism evidence="2">
    <name type="scientific">uncultured Rubrobacteraceae bacterium</name>
    <dbReference type="NCBI Taxonomy" id="349277"/>
    <lineage>
        <taxon>Bacteria</taxon>
        <taxon>Bacillati</taxon>
        <taxon>Actinomycetota</taxon>
        <taxon>Rubrobacteria</taxon>
        <taxon>Rubrobacterales</taxon>
        <taxon>Rubrobacteraceae</taxon>
        <taxon>environmental samples</taxon>
    </lineage>
</organism>
<dbReference type="AlphaFoldDB" id="A0A6J4NXA1"/>
<gene>
    <name evidence="2" type="ORF">AVDCRST_MAG55-312</name>
</gene>
<evidence type="ECO:0000256" key="1">
    <source>
        <dbReference type="SAM" id="Phobius"/>
    </source>
</evidence>
<keyword evidence="1" id="KW-0472">Membrane</keyword>
<reference evidence="2" key="1">
    <citation type="submission" date="2020-02" db="EMBL/GenBank/DDBJ databases">
        <authorList>
            <person name="Meier V. D."/>
        </authorList>
    </citation>
    <scope>NUCLEOTIDE SEQUENCE</scope>
    <source>
        <strain evidence="2">AVDCRST_MAG55</strain>
    </source>
</reference>